<sequence length="72" mass="8674">MLYFTKYAEQKFDILNKYNVYFTREQIEDAILSPDSTSKKNKYLTAEKDGIKVIYKNENEQIKIITFYPIHK</sequence>
<protein>
    <recommendedName>
        <fullName evidence="3">DUF4258 domain-containing protein</fullName>
    </recommendedName>
</protein>
<organism evidence="1 2">
    <name type="scientific">Candidatus Falkowbacteria bacterium RIFOXYD2_FULL_34_120</name>
    <dbReference type="NCBI Taxonomy" id="1798007"/>
    <lineage>
        <taxon>Bacteria</taxon>
        <taxon>Candidatus Falkowiibacteriota</taxon>
    </lineage>
</organism>
<comment type="caution">
    <text evidence="1">The sequence shown here is derived from an EMBL/GenBank/DDBJ whole genome shotgun (WGS) entry which is preliminary data.</text>
</comment>
<dbReference type="EMBL" id="MFGO01000039">
    <property type="protein sequence ID" value="OGF39903.1"/>
    <property type="molecule type" value="Genomic_DNA"/>
</dbReference>
<evidence type="ECO:0008006" key="3">
    <source>
        <dbReference type="Google" id="ProtNLM"/>
    </source>
</evidence>
<evidence type="ECO:0000313" key="2">
    <source>
        <dbReference type="Proteomes" id="UP000177579"/>
    </source>
</evidence>
<name>A0A1F5TLU0_9BACT</name>
<dbReference type="Proteomes" id="UP000177579">
    <property type="component" value="Unassembled WGS sequence"/>
</dbReference>
<evidence type="ECO:0000313" key="1">
    <source>
        <dbReference type="EMBL" id="OGF39903.1"/>
    </source>
</evidence>
<accession>A0A1F5TLU0</accession>
<proteinExistence type="predicted"/>
<dbReference type="AlphaFoldDB" id="A0A1F5TLU0"/>
<gene>
    <name evidence="1" type="ORF">A2531_01595</name>
</gene>
<reference evidence="1 2" key="1">
    <citation type="journal article" date="2016" name="Nat. Commun.">
        <title>Thousands of microbial genomes shed light on interconnected biogeochemical processes in an aquifer system.</title>
        <authorList>
            <person name="Anantharaman K."/>
            <person name="Brown C.T."/>
            <person name="Hug L.A."/>
            <person name="Sharon I."/>
            <person name="Castelle C.J."/>
            <person name="Probst A.J."/>
            <person name="Thomas B.C."/>
            <person name="Singh A."/>
            <person name="Wilkins M.J."/>
            <person name="Karaoz U."/>
            <person name="Brodie E.L."/>
            <person name="Williams K.H."/>
            <person name="Hubbard S.S."/>
            <person name="Banfield J.F."/>
        </authorList>
    </citation>
    <scope>NUCLEOTIDE SEQUENCE [LARGE SCALE GENOMIC DNA]</scope>
</reference>